<keyword evidence="3" id="KW-1185">Reference proteome</keyword>
<feature type="chain" id="PRO_5011608688" evidence="1">
    <location>
        <begin position="25"/>
        <end position="178"/>
    </location>
</feature>
<evidence type="ECO:0000256" key="1">
    <source>
        <dbReference type="SAM" id="SignalP"/>
    </source>
</evidence>
<reference evidence="3" key="1">
    <citation type="submission" date="2016-10" db="EMBL/GenBank/DDBJ databases">
        <authorList>
            <person name="Varghese N."/>
            <person name="Submissions S."/>
        </authorList>
    </citation>
    <scope>NUCLEOTIDE SEQUENCE [LARGE SCALE GENOMIC DNA]</scope>
    <source>
        <strain evidence="3">DSM 23095</strain>
    </source>
</reference>
<dbReference type="AlphaFoldDB" id="A0A1G6T0J2"/>
<dbReference type="Proteomes" id="UP000199060">
    <property type="component" value="Unassembled WGS sequence"/>
</dbReference>
<organism evidence="2 3">
    <name type="scientific">Algoriphagus faecimaris</name>
    <dbReference type="NCBI Taxonomy" id="686796"/>
    <lineage>
        <taxon>Bacteria</taxon>
        <taxon>Pseudomonadati</taxon>
        <taxon>Bacteroidota</taxon>
        <taxon>Cytophagia</taxon>
        <taxon>Cytophagales</taxon>
        <taxon>Cyclobacteriaceae</taxon>
        <taxon>Algoriphagus</taxon>
    </lineage>
</organism>
<feature type="signal peptide" evidence="1">
    <location>
        <begin position="1"/>
        <end position="24"/>
    </location>
</feature>
<dbReference type="EMBL" id="FNAC01000019">
    <property type="protein sequence ID" value="SDD21875.1"/>
    <property type="molecule type" value="Genomic_DNA"/>
</dbReference>
<name>A0A1G6T0J2_9BACT</name>
<protein>
    <submittedName>
        <fullName evidence="2">Uncharacterized protein</fullName>
    </submittedName>
</protein>
<dbReference type="OrthoDB" id="827799at2"/>
<evidence type="ECO:0000313" key="3">
    <source>
        <dbReference type="Proteomes" id="UP000199060"/>
    </source>
</evidence>
<evidence type="ECO:0000313" key="2">
    <source>
        <dbReference type="EMBL" id="SDD21875.1"/>
    </source>
</evidence>
<gene>
    <name evidence="2" type="ORF">SAMN04488104_101962</name>
</gene>
<sequence length="178" mass="20924">MQKVNLVLKLVLVTFGLFAQQVTAQTLEYSLISQLLVERDWCTINNRFISWESHGFAEYEDFNPKKADYADLFAINQNLDLDSLIGHTYEEKIDSIISLKNRNKIKRKEIDSNCKKVKFNQANTSVFYFTNPIILRSERGEIYALIIESFEGETIYCIYKRIEMGFWEKIHKTMISIE</sequence>
<proteinExistence type="predicted"/>
<accession>A0A1G6T0J2</accession>
<keyword evidence="1" id="KW-0732">Signal</keyword>
<dbReference type="STRING" id="686796.SAMN04488104_101962"/>
<dbReference type="RefSeq" id="WP_087939632.1">
    <property type="nucleotide sequence ID" value="NZ_FNAC01000019.1"/>
</dbReference>